<evidence type="ECO:0000256" key="3">
    <source>
        <dbReference type="PIRSR" id="PIRSR601613-1"/>
    </source>
</evidence>
<feature type="binding site" evidence="3">
    <location>
        <begin position="73"/>
        <end position="74"/>
    </location>
    <ligand>
        <name>FAD</name>
        <dbReference type="ChEBI" id="CHEBI:57692"/>
    </ligand>
</feature>
<comment type="cofactor">
    <cofactor evidence="1 4">
        <name>FAD</name>
        <dbReference type="ChEBI" id="CHEBI:57692"/>
    </cofactor>
</comment>
<evidence type="ECO:0000259" key="6">
    <source>
        <dbReference type="Pfam" id="PF01593"/>
    </source>
</evidence>
<dbReference type="STRING" id="870435.A0A0C3ND98"/>
<dbReference type="HOGENOM" id="CLU_004498_6_1_1"/>
<organism evidence="7 8">
    <name type="scientific">Pisolithus tinctorius Marx 270</name>
    <dbReference type="NCBI Taxonomy" id="870435"/>
    <lineage>
        <taxon>Eukaryota</taxon>
        <taxon>Fungi</taxon>
        <taxon>Dikarya</taxon>
        <taxon>Basidiomycota</taxon>
        <taxon>Agaricomycotina</taxon>
        <taxon>Agaricomycetes</taxon>
        <taxon>Agaricomycetidae</taxon>
        <taxon>Boletales</taxon>
        <taxon>Sclerodermatineae</taxon>
        <taxon>Pisolithaceae</taxon>
        <taxon>Pisolithus</taxon>
    </lineage>
</organism>
<gene>
    <name evidence="7" type="ORF">M404DRAFT_35754</name>
</gene>
<feature type="chain" id="PRO_5002167499" description="Amine oxidase" evidence="5">
    <location>
        <begin position="22"/>
        <end position="509"/>
    </location>
</feature>
<evidence type="ECO:0000256" key="4">
    <source>
        <dbReference type="RuleBase" id="RU362067"/>
    </source>
</evidence>
<evidence type="ECO:0000256" key="5">
    <source>
        <dbReference type="SAM" id="SignalP"/>
    </source>
</evidence>
<proteinExistence type="inferred from homology"/>
<dbReference type="EMBL" id="KN832136">
    <property type="protein sequence ID" value="KIN93785.1"/>
    <property type="molecule type" value="Genomic_DNA"/>
</dbReference>
<dbReference type="Pfam" id="PF01593">
    <property type="entry name" value="Amino_oxidase"/>
    <property type="match status" value="1"/>
</dbReference>
<dbReference type="InterPro" id="IPR002937">
    <property type="entry name" value="Amino_oxidase"/>
</dbReference>
<dbReference type="SUPFAM" id="SSF51905">
    <property type="entry name" value="FAD/NAD(P)-binding domain"/>
    <property type="match status" value="1"/>
</dbReference>
<name>A0A0C3ND98_PISTI</name>
<accession>A0A0C3ND98</accession>
<dbReference type="InterPro" id="IPR050281">
    <property type="entry name" value="Flavin_monoamine_oxidase"/>
</dbReference>
<dbReference type="PANTHER" id="PTHR10742">
    <property type="entry name" value="FLAVIN MONOAMINE OXIDASE"/>
    <property type="match status" value="1"/>
</dbReference>
<dbReference type="AlphaFoldDB" id="A0A0C3ND98"/>
<evidence type="ECO:0000256" key="2">
    <source>
        <dbReference type="ARBA" id="ARBA00023002"/>
    </source>
</evidence>
<comment type="similarity">
    <text evidence="4">Belongs to the flavin monoamine oxidase family.</text>
</comment>
<dbReference type="Gene3D" id="3.50.50.60">
    <property type="entry name" value="FAD/NAD(P)-binding domain"/>
    <property type="match status" value="1"/>
</dbReference>
<evidence type="ECO:0000313" key="8">
    <source>
        <dbReference type="Proteomes" id="UP000054217"/>
    </source>
</evidence>
<keyword evidence="8" id="KW-1185">Reference proteome</keyword>
<evidence type="ECO:0000256" key="1">
    <source>
        <dbReference type="ARBA" id="ARBA00001974"/>
    </source>
</evidence>
<reference evidence="8" key="2">
    <citation type="submission" date="2015-01" db="EMBL/GenBank/DDBJ databases">
        <title>Evolutionary Origins and Diversification of the Mycorrhizal Mutualists.</title>
        <authorList>
            <consortium name="DOE Joint Genome Institute"/>
            <consortium name="Mycorrhizal Genomics Consortium"/>
            <person name="Kohler A."/>
            <person name="Kuo A."/>
            <person name="Nagy L.G."/>
            <person name="Floudas D."/>
            <person name="Copeland A."/>
            <person name="Barry K.W."/>
            <person name="Cichocki N."/>
            <person name="Veneault-Fourrey C."/>
            <person name="LaButti K."/>
            <person name="Lindquist E.A."/>
            <person name="Lipzen A."/>
            <person name="Lundell T."/>
            <person name="Morin E."/>
            <person name="Murat C."/>
            <person name="Riley R."/>
            <person name="Ohm R."/>
            <person name="Sun H."/>
            <person name="Tunlid A."/>
            <person name="Henrissat B."/>
            <person name="Grigoriev I.V."/>
            <person name="Hibbett D.S."/>
            <person name="Martin F."/>
        </authorList>
    </citation>
    <scope>NUCLEOTIDE SEQUENCE [LARGE SCALE GENOMIC DNA]</scope>
    <source>
        <strain evidence="8">Marx 270</strain>
    </source>
</reference>
<dbReference type="InterPro" id="IPR001613">
    <property type="entry name" value="Flavin_amine_oxidase"/>
</dbReference>
<keyword evidence="2 4" id="KW-0560">Oxidoreductase</keyword>
<keyword evidence="4" id="KW-0285">Flavoprotein</keyword>
<dbReference type="PANTHER" id="PTHR10742:SF313">
    <property type="entry name" value="AMINE OXIDASE"/>
    <property type="match status" value="1"/>
</dbReference>
<feature type="domain" description="Amine oxidase" evidence="6">
    <location>
        <begin position="52"/>
        <end position="495"/>
    </location>
</feature>
<dbReference type="EC" id="1.4.3.-" evidence="4"/>
<evidence type="ECO:0000313" key="7">
    <source>
        <dbReference type="EMBL" id="KIN93785.1"/>
    </source>
</evidence>
<dbReference type="InterPro" id="IPR036188">
    <property type="entry name" value="FAD/NAD-bd_sf"/>
</dbReference>
<dbReference type="InParanoid" id="A0A0C3ND98"/>
<protein>
    <recommendedName>
        <fullName evidence="4">Amine oxidase</fullName>
        <ecNumber evidence="4">1.4.3.-</ecNumber>
    </recommendedName>
</protein>
<sequence length="509" mass="56361">MFRFRVSLATVLLSLLTGAVAQDANTTACQSNLTMAGAAPNNTKVLILGGGMAGVIAARTLHEQGIDDFVIVEAKHVFGGRMAQTTFGVNGSQYVLEKGPNWVHGTQTGSGPANPVWLLAQKHNLSMVQSDLFSNICVFDVYAIRCFHLPFFDYNGPNDYSATFNASLTAFNNAIVLAGERWQQNKTDLDLRSAYNYMGVAPKTPQEQACEYYQIDYDASQTSTLAAAWNYNYTFVPEAGGFSDVDMLCVDQRGFACIVQAEAATFLNTSQVLFNQIVKTIQYNQNGVTVQTTDGYNLTADHALVTFSAGVLQNTDVVFDPVLPDWKREAISSIEMPVYTKIFLQFEKKFWFDTGVGLYADQQRGRYPIWESLDLPGLFNGSGIIFVTVTGDYANYLEQLNKNITQVQLEVMEVLRRMYPDAPDPIDIWLPMWGRDPLFRGSYSNWGASFVPEHAYNLSVPVNGHLWFAGEATSVKYFGFLHGAYLEGQNAANNIAACIKNPQRCPPTT</sequence>
<feature type="signal peptide" evidence="5">
    <location>
        <begin position="1"/>
        <end position="21"/>
    </location>
</feature>
<dbReference type="Gene3D" id="3.90.660.10">
    <property type="match status" value="1"/>
</dbReference>
<keyword evidence="4" id="KW-0274">FAD</keyword>
<reference evidence="7 8" key="1">
    <citation type="submission" date="2014-04" db="EMBL/GenBank/DDBJ databases">
        <authorList>
            <consortium name="DOE Joint Genome Institute"/>
            <person name="Kuo A."/>
            <person name="Kohler A."/>
            <person name="Costa M.D."/>
            <person name="Nagy L.G."/>
            <person name="Floudas D."/>
            <person name="Copeland A."/>
            <person name="Barry K.W."/>
            <person name="Cichocki N."/>
            <person name="Veneault-Fourrey C."/>
            <person name="LaButti K."/>
            <person name="Lindquist E.A."/>
            <person name="Lipzen A."/>
            <person name="Lundell T."/>
            <person name="Morin E."/>
            <person name="Murat C."/>
            <person name="Sun H."/>
            <person name="Tunlid A."/>
            <person name="Henrissat B."/>
            <person name="Grigoriev I.V."/>
            <person name="Hibbett D.S."/>
            <person name="Martin F."/>
            <person name="Nordberg H.P."/>
            <person name="Cantor M.N."/>
            <person name="Hua S.X."/>
        </authorList>
    </citation>
    <scope>NUCLEOTIDE SEQUENCE [LARGE SCALE GENOMIC DNA]</scope>
    <source>
        <strain evidence="7 8">Marx 270</strain>
    </source>
</reference>
<dbReference type="SUPFAM" id="SSF54373">
    <property type="entry name" value="FAD-linked reductases, C-terminal domain"/>
    <property type="match status" value="1"/>
</dbReference>
<dbReference type="Proteomes" id="UP000054217">
    <property type="component" value="Unassembled WGS sequence"/>
</dbReference>
<keyword evidence="5" id="KW-0732">Signal</keyword>
<dbReference type="GO" id="GO:0006598">
    <property type="term" value="P:polyamine catabolic process"/>
    <property type="evidence" value="ECO:0007669"/>
    <property type="project" value="TreeGrafter"/>
</dbReference>
<dbReference type="PRINTS" id="PR00757">
    <property type="entry name" value="AMINEOXDASEF"/>
</dbReference>
<dbReference type="OrthoDB" id="5046242at2759"/>
<dbReference type="GO" id="GO:0016491">
    <property type="term" value="F:oxidoreductase activity"/>
    <property type="evidence" value="ECO:0007669"/>
    <property type="project" value="UniProtKB-KW"/>
</dbReference>
<feature type="binding site" evidence="3">
    <location>
        <position position="278"/>
    </location>
    <ligand>
        <name>FAD</name>
        <dbReference type="ChEBI" id="CHEBI:57692"/>
    </ligand>
</feature>